<evidence type="ECO:0000259" key="1">
    <source>
        <dbReference type="Pfam" id="PF00535"/>
    </source>
</evidence>
<comment type="caution">
    <text evidence="2">The sequence shown here is derived from an EMBL/GenBank/DDBJ whole genome shotgun (WGS) entry which is preliminary data.</text>
</comment>
<name>A0A1G1Y3S9_9BACT</name>
<dbReference type="PANTHER" id="PTHR43179">
    <property type="entry name" value="RHAMNOSYLTRANSFERASE WBBL"/>
    <property type="match status" value="1"/>
</dbReference>
<dbReference type="Proteomes" id="UP000178240">
    <property type="component" value="Unassembled WGS sequence"/>
</dbReference>
<dbReference type="STRING" id="1797535.A2744_03450"/>
<sequence length="264" mass="30470">MIDLSIVIVSWNVKSLLKKCLESIKRNQDNLKLEVFVIDNASTDGTVEMAKEDFVSTKKTLIEFVANKTNVGFAVASNQGILRSAGRYVLLLNPDTEILNNALKKAVDFLDQNPRAGVLGCRHLNPDWTLQPSVRRLPKLWPIILILTKLAKIIPNLKSLNYYLAKDFDYKVNQPAEQVAGSFFMIRRQTIEEIGILDENFFIWFEEVDFCQRALEASWQIWYNRDAEIIHYGGQSFAQVMSWKKQSMFCKSAIHYFQKHGFFH</sequence>
<dbReference type="InterPro" id="IPR001173">
    <property type="entry name" value="Glyco_trans_2-like"/>
</dbReference>
<protein>
    <recommendedName>
        <fullName evidence="1">Glycosyltransferase 2-like domain-containing protein</fullName>
    </recommendedName>
</protein>
<reference evidence="2 3" key="1">
    <citation type="journal article" date="2016" name="Nat. Commun.">
        <title>Thousands of microbial genomes shed light on interconnected biogeochemical processes in an aquifer system.</title>
        <authorList>
            <person name="Anantharaman K."/>
            <person name="Brown C.T."/>
            <person name="Hug L.A."/>
            <person name="Sharon I."/>
            <person name="Castelle C.J."/>
            <person name="Probst A.J."/>
            <person name="Thomas B.C."/>
            <person name="Singh A."/>
            <person name="Wilkins M.J."/>
            <person name="Karaoz U."/>
            <person name="Brodie E.L."/>
            <person name="Williams K.H."/>
            <person name="Hubbard S.S."/>
            <person name="Banfield J.F."/>
        </authorList>
    </citation>
    <scope>NUCLEOTIDE SEQUENCE [LARGE SCALE GENOMIC DNA]</scope>
</reference>
<proteinExistence type="predicted"/>
<dbReference type="Gene3D" id="3.90.550.10">
    <property type="entry name" value="Spore Coat Polysaccharide Biosynthesis Protein SpsA, Chain A"/>
    <property type="match status" value="1"/>
</dbReference>
<dbReference type="PANTHER" id="PTHR43179:SF7">
    <property type="entry name" value="RHAMNOSYLTRANSFERASE WBBL"/>
    <property type="match status" value="1"/>
</dbReference>
<evidence type="ECO:0000313" key="3">
    <source>
        <dbReference type="Proteomes" id="UP000178240"/>
    </source>
</evidence>
<accession>A0A1G1Y3S9</accession>
<organism evidence="2 3">
    <name type="scientific">Candidatus Buchananbacteria bacterium RIFCSPHIGHO2_01_FULL_44_11</name>
    <dbReference type="NCBI Taxonomy" id="1797535"/>
    <lineage>
        <taxon>Bacteria</taxon>
        <taxon>Candidatus Buchananiibacteriota</taxon>
    </lineage>
</organism>
<dbReference type="SUPFAM" id="SSF53448">
    <property type="entry name" value="Nucleotide-diphospho-sugar transferases"/>
    <property type="match status" value="1"/>
</dbReference>
<dbReference type="EMBL" id="MHIE01000003">
    <property type="protein sequence ID" value="OGY46476.1"/>
    <property type="molecule type" value="Genomic_DNA"/>
</dbReference>
<dbReference type="Pfam" id="PF00535">
    <property type="entry name" value="Glycos_transf_2"/>
    <property type="match status" value="1"/>
</dbReference>
<gene>
    <name evidence="2" type="ORF">A2744_03450</name>
</gene>
<dbReference type="InterPro" id="IPR029044">
    <property type="entry name" value="Nucleotide-diphossugar_trans"/>
</dbReference>
<dbReference type="CDD" id="cd04186">
    <property type="entry name" value="GT_2_like_c"/>
    <property type="match status" value="1"/>
</dbReference>
<feature type="domain" description="Glycosyltransferase 2-like" evidence="1">
    <location>
        <begin position="5"/>
        <end position="159"/>
    </location>
</feature>
<dbReference type="AlphaFoldDB" id="A0A1G1Y3S9"/>
<evidence type="ECO:0000313" key="2">
    <source>
        <dbReference type="EMBL" id="OGY46476.1"/>
    </source>
</evidence>